<organism evidence="2 3">
    <name type="scientific">Colletotrichum tabaci</name>
    <dbReference type="NCBI Taxonomy" id="1209068"/>
    <lineage>
        <taxon>Eukaryota</taxon>
        <taxon>Fungi</taxon>
        <taxon>Dikarya</taxon>
        <taxon>Ascomycota</taxon>
        <taxon>Pezizomycotina</taxon>
        <taxon>Sordariomycetes</taxon>
        <taxon>Hypocreomycetidae</taxon>
        <taxon>Glomerellales</taxon>
        <taxon>Glomerellaceae</taxon>
        <taxon>Colletotrichum</taxon>
        <taxon>Colletotrichum destructivum species complex</taxon>
    </lineage>
</organism>
<feature type="compositionally biased region" description="Basic and acidic residues" evidence="1">
    <location>
        <begin position="1"/>
        <end position="13"/>
    </location>
</feature>
<accession>A0AAV9T073</accession>
<dbReference type="AlphaFoldDB" id="A0AAV9T073"/>
<name>A0AAV9T073_9PEZI</name>
<sequence length="47" mass="5398">MAAYAWKKEKDKPSLTARIQQRKAPREAYSSQKHNACRELVTYSSGI</sequence>
<evidence type="ECO:0000313" key="2">
    <source>
        <dbReference type="EMBL" id="KAK6211029.1"/>
    </source>
</evidence>
<evidence type="ECO:0008006" key="4">
    <source>
        <dbReference type="Google" id="ProtNLM"/>
    </source>
</evidence>
<dbReference type="EMBL" id="JASAOK010000046">
    <property type="protein sequence ID" value="KAK6211029.1"/>
    <property type="molecule type" value="Genomic_DNA"/>
</dbReference>
<feature type="region of interest" description="Disordered" evidence="1">
    <location>
        <begin position="1"/>
        <end position="32"/>
    </location>
</feature>
<comment type="caution">
    <text evidence="2">The sequence shown here is derived from an EMBL/GenBank/DDBJ whole genome shotgun (WGS) entry which is preliminary data.</text>
</comment>
<evidence type="ECO:0000313" key="3">
    <source>
        <dbReference type="Proteomes" id="UP001327957"/>
    </source>
</evidence>
<reference evidence="2 3" key="1">
    <citation type="submission" date="2023-04" db="EMBL/GenBank/DDBJ databases">
        <title>Colletotrichum tabacum stain YC1 causing leaf anthracnose on Nicotiana tabacum(L.) cv.</title>
        <authorList>
            <person name="Ji Z."/>
            <person name="Wang M."/>
            <person name="Zhang J."/>
            <person name="Wang N."/>
            <person name="Zhou Z."/>
        </authorList>
    </citation>
    <scope>NUCLEOTIDE SEQUENCE [LARGE SCALE GENOMIC DNA]</scope>
    <source>
        <strain evidence="2 3">YC1</strain>
    </source>
</reference>
<keyword evidence="3" id="KW-1185">Reference proteome</keyword>
<proteinExistence type="predicted"/>
<gene>
    <name evidence="2" type="ORF">QIS74_10293</name>
</gene>
<protein>
    <recommendedName>
        <fullName evidence="4">Mating type protein</fullName>
    </recommendedName>
</protein>
<evidence type="ECO:0000256" key="1">
    <source>
        <dbReference type="SAM" id="MobiDB-lite"/>
    </source>
</evidence>
<dbReference type="Proteomes" id="UP001327957">
    <property type="component" value="Unassembled WGS sequence"/>
</dbReference>